<keyword evidence="2" id="KW-1185">Reference proteome</keyword>
<evidence type="ECO:0000313" key="1">
    <source>
        <dbReference type="EMBL" id="PAU95929.1"/>
    </source>
</evidence>
<protein>
    <recommendedName>
        <fullName evidence="3">DUF3996 domain-containing protein</fullName>
    </recommendedName>
</protein>
<dbReference type="OrthoDB" id="978645at2"/>
<dbReference type="AlphaFoldDB" id="A0A2A2GGB0"/>
<comment type="caution">
    <text evidence="1">The sequence shown here is derived from an EMBL/GenBank/DDBJ whole genome shotgun (WGS) entry which is preliminary data.</text>
</comment>
<gene>
    <name evidence="1" type="ORF">CK503_01140</name>
</gene>
<organism evidence="1 2">
    <name type="scientific">Fodinibius salipaludis</name>
    <dbReference type="NCBI Taxonomy" id="2032627"/>
    <lineage>
        <taxon>Bacteria</taxon>
        <taxon>Pseudomonadati</taxon>
        <taxon>Balneolota</taxon>
        <taxon>Balneolia</taxon>
        <taxon>Balneolales</taxon>
        <taxon>Balneolaceae</taxon>
        <taxon>Fodinibius</taxon>
    </lineage>
</organism>
<reference evidence="1 2" key="1">
    <citation type="submission" date="2017-08" db="EMBL/GenBank/DDBJ databases">
        <title>Aliifodinibius alkalisoli sp. nov., isolated from saline alkaline soil.</title>
        <authorList>
            <person name="Liu D."/>
            <person name="Zhang G."/>
        </authorList>
    </citation>
    <scope>NUCLEOTIDE SEQUENCE [LARGE SCALE GENOMIC DNA]</scope>
    <source>
        <strain evidence="1 2">WN023</strain>
    </source>
</reference>
<name>A0A2A2GGB0_9BACT</name>
<evidence type="ECO:0008006" key="3">
    <source>
        <dbReference type="Google" id="ProtNLM"/>
    </source>
</evidence>
<accession>A0A2A2GGB0</accession>
<evidence type="ECO:0000313" key="2">
    <source>
        <dbReference type="Proteomes" id="UP000218831"/>
    </source>
</evidence>
<dbReference type="Proteomes" id="UP000218831">
    <property type="component" value="Unassembled WGS sequence"/>
</dbReference>
<proteinExistence type="predicted"/>
<sequence>MFFCHSETKAQANPDSENNFGLGLILGEPTGLSIKSWNGDQSAFSIGAAWSLSEDEALHLHADFQLHSWFENIERGRLAFYYGIGGRVIFTDDAKIGVRVPLGLNYIFDTLPFDLFVEATPILDFTPNLELAGNGGVGIRYYFN</sequence>
<dbReference type="EMBL" id="NSKE01000001">
    <property type="protein sequence ID" value="PAU95929.1"/>
    <property type="molecule type" value="Genomic_DNA"/>
</dbReference>